<evidence type="ECO:0000256" key="5">
    <source>
        <dbReference type="ARBA" id="ARBA00023136"/>
    </source>
</evidence>
<evidence type="ECO:0000256" key="3">
    <source>
        <dbReference type="ARBA" id="ARBA00022748"/>
    </source>
</evidence>
<dbReference type="Proteomes" id="UP000028521">
    <property type="component" value="Unassembled WGS sequence"/>
</dbReference>
<feature type="transmembrane region" description="Helical" evidence="6">
    <location>
        <begin position="456"/>
        <end position="474"/>
    </location>
</feature>
<dbReference type="PANTHER" id="PTHR32234">
    <property type="entry name" value="THIOL:DISULFIDE INTERCHANGE PROTEIN DSBD"/>
    <property type="match status" value="1"/>
</dbReference>
<gene>
    <name evidence="9" type="ORF">IA57_11250</name>
</gene>
<dbReference type="EMBL" id="JPFK01000007">
    <property type="protein sequence ID" value="KFB01004.1"/>
    <property type="molecule type" value="Genomic_DNA"/>
</dbReference>
<dbReference type="GO" id="GO:0017004">
    <property type="term" value="P:cytochrome complex assembly"/>
    <property type="evidence" value="ECO:0007669"/>
    <property type="project" value="UniProtKB-KW"/>
</dbReference>
<dbReference type="Pfam" id="PF11412">
    <property type="entry name" value="DsbD_N"/>
    <property type="match status" value="1"/>
</dbReference>
<evidence type="ECO:0000256" key="1">
    <source>
        <dbReference type="ARBA" id="ARBA00004141"/>
    </source>
</evidence>
<feature type="transmembrane region" description="Helical" evidence="6">
    <location>
        <begin position="269"/>
        <end position="290"/>
    </location>
</feature>
<dbReference type="AlphaFoldDB" id="A0A084TJW8"/>
<feature type="domain" description="Cytochrome C biogenesis protein transmembrane" evidence="7">
    <location>
        <begin position="193"/>
        <end position="403"/>
    </location>
</feature>
<keyword evidence="4 6" id="KW-1133">Transmembrane helix</keyword>
<dbReference type="Pfam" id="PF13899">
    <property type="entry name" value="Thioredoxin_7"/>
    <property type="match status" value="1"/>
</dbReference>
<evidence type="ECO:0000259" key="8">
    <source>
        <dbReference type="Pfam" id="PF11412"/>
    </source>
</evidence>
<dbReference type="GO" id="GO:0016020">
    <property type="term" value="C:membrane"/>
    <property type="evidence" value="ECO:0007669"/>
    <property type="project" value="UniProtKB-SubCell"/>
</dbReference>
<evidence type="ECO:0000259" key="7">
    <source>
        <dbReference type="Pfam" id="PF02683"/>
    </source>
</evidence>
<evidence type="ECO:0000313" key="10">
    <source>
        <dbReference type="Proteomes" id="UP000028521"/>
    </source>
</evidence>
<evidence type="ECO:0000256" key="6">
    <source>
        <dbReference type="SAM" id="Phobius"/>
    </source>
</evidence>
<reference evidence="10" key="2">
    <citation type="submission" date="2014-07" db="EMBL/GenBank/DDBJ databases">
        <title>Genome sequence of Mangrovimonas yunxiaonensis.</title>
        <authorList>
            <person name="Li Y."/>
            <person name="Zheng T."/>
        </authorList>
    </citation>
    <scope>NUCLEOTIDE SEQUENCE [LARGE SCALE GENOMIC DNA]</scope>
    <source>
        <strain evidence="10">LY01</strain>
    </source>
</reference>
<feature type="transmembrane region" description="Helical" evidence="6">
    <location>
        <begin position="235"/>
        <end position="257"/>
    </location>
</feature>
<feature type="domain" description="Thiol:disulfide interchange protein DsbD N-terminal" evidence="8">
    <location>
        <begin position="34"/>
        <end position="142"/>
    </location>
</feature>
<feature type="transmembrane region" description="Helical" evidence="6">
    <location>
        <begin position="345"/>
        <end position="369"/>
    </location>
</feature>
<feature type="transmembrane region" description="Helical" evidence="6">
    <location>
        <begin position="193"/>
        <end position="214"/>
    </location>
</feature>
<organism evidence="9 10">
    <name type="scientific">Mangrovimonas yunxiaonensis</name>
    <dbReference type="NCBI Taxonomy" id="1197477"/>
    <lineage>
        <taxon>Bacteria</taxon>
        <taxon>Pseudomonadati</taxon>
        <taxon>Bacteroidota</taxon>
        <taxon>Flavobacteriia</taxon>
        <taxon>Flavobacteriales</taxon>
        <taxon>Flavobacteriaceae</taxon>
        <taxon>Mangrovimonas</taxon>
    </lineage>
</organism>
<feature type="transmembrane region" description="Helical" evidence="6">
    <location>
        <begin position="381"/>
        <end position="398"/>
    </location>
</feature>
<dbReference type="PANTHER" id="PTHR32234:SF0">
    <property type="entry name" value="THIOL:DISULFIDE INTERCHANGE PROTEIN DSBD"/>
    <property type="match status" value="1"/>
</dbReference>
<dbReference type="eggNOG" id="COG4232">
    <property type="taxonomic scope" value="Bacteria"/>
</dbReference>
<keyword evidence="3" id="KW-0201">Cytochrome c-type biogenesis</keyword>
<feature type="transmembrane region" description="Helical" evidence="6">
    <location>
        <begin position="311"/>
        <end position="333"/>
    </location>
</feature>
<feature type="transmembrane region" description="Helical" evidence="6">
    <location>
        <begin position="418"/>
        <end position="435"/>
    </location>
</feature>
<dbReference type="InterPro" id="IPR003834">
    <property type="entry name" value="Cyt_c_assmbl_TM_dom"/>
</dbReference>
<dbReference type="InterPro" id="IPR036929">
    <property type="entry name" value="DsbDN_sf"/>
</dbReference>
<comment type="subcellular location">
    <subcellularLocation>
        <location evidence="1">Membrane</location>
        <topology evidence="1">Multi-pass membrane protein</topology>
    </subcellularLocation>
</comment>
<keyword evidence="10" id="KW-1185">Reference proteome</keyword>
<evidence type="ECO:0000256" key="4">
    <source>
        <dbReference type="ARBA" id="ARBA00022989"/>
    </source>
</evidence>
<dbReference type="OrthoDB" id="9811036at2"/>
<name>A0A084TJW8_9FLAO</name>
<accession>A0A084TJW8</accession>
<proteinExistence type="predicted"/>
<dbReference type="SUPFAM" id="SSF52833">
    <property type="entry name" value="Thioredoxin-like"/>
    <property type="match status" value="1"/>
</dbReference>
<protein>
    <submittedName>
        <fullName evidence="9">Thiol:disulfide interchange protein DsbD</fullName>
    </submittedName>
</protein>
<evidence type="ECO:0000256" key="2">
    <source>
        <dbReference type="ARBA" id="ARBA00022692"/>
    </source>
</evidence>
<dbReference type="Gene3D" id="2.60.40.1250">
    <property type="entry name" value="Thiol:disulfide interchange protein DsbD, N-terminal domain"/>
    <property type="match status" value="1"/>
</dbReference>
<keyword evidence="2 6" id="KW-0812">Transmembrane</keyword>
<dbReference type="InterPro" id="IPR028250">
    <property type="entry name" value="DsbDN"/>
</dbReference>
<evidence type="ECO:0000313" key="9">
    <source>
        <dbReference type="EMBL" id="KFB01004.1"/>
    </source>
</evidence>
<dbReference type="RefSeq" id="WP_036123134.1">
    <property type="nucleotide sequence ID" value="NZ_BMET01000004.1"/>
</dbReference>
<sequence>MKPILTTLILTLVTFFNVQSQILDPVTWSHEVKKLSGTEYELVFKADIEDHWHLYSQKLPEDGPLPTEFIFDSTQVDKTFKLIGHVVESEFITEYDKVFDMKLNFFDGNATFKQKIEVLDQSLKTISAEIAYQACDDERCIYKFKTIAFNLNNSTQATEEKTAVSPNKTDAEINASEVETTDDTEASKGLLKIFFTAFFLGFLVLLTPCVFPMIPMTVSFFTKQSKTRAAGIKNALVYGFFIIVIYTLLGTAVSAMFGSNAMYEFSTGVVFNTIMFFALVIFAFSFLGAFEIMLPNSWVNKVDQGANKGGILGIFFMALALAVVSFSCTFPIAGTALLDAATKGGIAPIVSMLGFSSAIALPFALFAFFPSWLNSMPKSGGWLNTVKVVLGFLELAFAFKFLSMVDLVLEWHFLEREVFIAIWIAIFGTLGLYLLGKIKLPHDSPLTHISVGRLSLAILALSFTIYMVPGLWGAPLKLISGFPPPMSTNSESPYGVGYMKKQVNAVSGKAMPTELPEGAHFGPHDIIAFHDYDTGLAYAKSVNKPVMLDFTGITCVNCRKMEEQVWINDRVFKLLNNEVVLISLYVDDREKLPKEEQYESEFSGNKIRTYGQKWLEFQQKRYNTNAQPLYVIQDTNGNDLNKTVGYMPDANEYFEWMMEGVSKFKDN</sequence>
<dbReference type="Gene3D" id="3.40.30.10">
    <property type="entry name" value="Glutaredoxin"/>
    <property type="match status" value="1"/>
</dbReference>
<dbReference type="Pfam" id="PF02683">
    <property type="entry name" value="DsbD_TM"/>
    <property type="match status" value="1"/>
</dbReference>
<dbReference type="InterPro" id="IPR036249">
    <property type="entry name" value="Thioredoxin-like_sf"/>
</dbReference>
<keyword evidence="5 6" id="KW-0472">Membrane</keyword>
<dbReference type="GO" id="GO:0045454">
    <property type="term" value="P:cell redox homeostasis"/>
    <property type="evidence" value="ECO:0007669"/>
    <property type="project" value="TreeGrafter"/>
</dbReference>
<dbReference type="GO" id="GO:0015035">
    <property type="term" value="F:protein-disulfide reductase activity"/>
    <property type="evidence" value="ECO:0007669"/>
    <property type="project" value="TreeGrafter"/>
</dbReference>
<comment type="caution">
    <text evidence="9">The sequence shown here is derived from an EMBL/GenBank/DDBJ whole genome shotgun (WGS) entry which is preliminary data.</text>
</comment>
<dbReference type="STRING" id="1197477.IA57_11250"/>
<reference evidence="9 10" key="1">
    <citation type="journal article" date="2014" name="Genome Announc.">
        <title>Draft Genome Sequence of the Algicidal Bacterium Mangrovimonas yunxiaonensis Strain LY01.</title>
        <authorList>
            <person name="Li Y."/>
            <person name="Zhu H."/>
            <person name="Li C."/>
            <person name="Zhang H."/>
            <person name="Chen Z."/>
            <person name="Zheng W."/>
            <person name="Xu H."/>
            <person name="Zheng T."/>
        </authorList>
    </citation>
    <scope>NUCLEOTIDE SEQUENCE [LARGE SCALE GENOMIC DNA]</scope>
    <source>
        <strain evidence="9 10">LY01</strain>
    </source>
</reference>